<evidence type="ECO:0000256" key="2">
    <source>
        <dbReference type="HAMAP-Rule" id="MF_01477"/>
    </source>
</evidence>
<comment type="subunit">
    <text evidence="2">Interacts with ribosomal protein uL14 (rplN).</text>
</comment>
<dbReference type="EMBL" id="SRSD01000008">
    <property type="protein sequence ID" value="KAA0889796.1"/>
    <property type="molecule type" value="Genomic_DNA"/>
</dbReference>
<dbReference type="GO" id="GO:0017148">
    <property type="term" value="P:negative regulation of translation"/>
    <property type="evidence" value="ECO:0007669"/>
    <property type="project" value="UniProtKB-UniRule"/>
</dbReference>
<dbReference type="Gene3D" id="3.30.460.10">
    <property type="entry name" value="Beta Polymerase, domain 2"/>
    <property type="match status" value="1"/>
</dbReference>
<dbReference type="InterPro" id="IPR043519">
    <property type="entry name" value="NT_sf"/>
</dbReference>
<comment type="subcellular location">
    <subcellularLocation>
        <location evidence="2">Cytoplasm</location>
    </subcellularLocation>
</comment>
<evidence type="ECO:0000313" key="4">
    <source>
        <dbReference type="Proteomes" id="UP000324298"/>
    </source>
</evidence>
<dbReference type="GO" id="GO:0005737">
    <property type="term" value="C:cytoplasm"/>
    <property type="evidence" value="ECO:0007669"/>
    <property type="project" value="UniProtKB-SubCell"/>
</dbReference>
<evidence type="ECO:0000256" key="1">
    <source>
        <dbReference type="ARBA" id="ARBA00010574"/>
    </source>
</evidence>
<dbReference type="GO" id="GO:0042256">
    <property type="term" value="P:cytosolic ribosome assembly"/>
    <property type="evidence" value="ECO:0007669"/>
    <property type="project" value="UniProtKB-UniRule"/>
</dbReference>
<accession>A0A5A9X9X3</accession>
<dbReference type="GO" id="GO:0090071">
    <property type="term" value="P:negative regulation of ribosome biogenesis"/>
    <property type="evidence" value="ECO:0007669"/>
    <property type="project" value="UniProtKB-UniRule"/>
</dbReference>
<dbReference type="Pfam" id="PF02410">
    <property type="entry name" value="RsfS"/>
    <property type="match status" value="1"/>
</dbReference>
<protein>
    <recommendedName>
        <fullName evidence="2">Ribosomal silencing factor RsfS</fullName>
    </recommendedName>
</protein>
<sequence length="137" mass="15618">MPVTKTTVAEKPVLSSQERALKCAELAYDKKAFDIRALEISKVSSIADYLVIISGNSDKQNQAIADGIRTGLKQYGKIQDIEGENEGKWIVMDYGDVIVHIFSDQLRHYYKLDELWHMAPELDLPEEIRSARKEDDF</sequence>
<comment type="similarity">
    <text evidence="1 2">Belongs to the Iojap/RsfS family.</text>
</comment>
<dbReference type="SUPFAM" id="SSF81301">
    <property type="entry name" value="Nucleotidyltransferase"/>
    <property type="match status" value="1"/>
</dbReference>
<keyword evidence="4" id="KW-1185">Reference proteome</keyword>
<keyword evidence="2" id="KW-0810">Translation regulation</keyword>
<dbReference type="PANTHER" id="PTHR21043">
    <property type="entry name" value="IOJAP SUPERFAMILY ORTHOLOG"/>
    <property type="match status" value="1"/>
</dbReference>
<comment type="function">
    <text evidence="2">Functions as a ribosomal silencing factor. Interacts with ribosomal protein uL14 (rplN), blocking formation of intersubunit bridge B8. Prevents association of the 30S and 50S ribosomal subunits and the formation of functional ribosomes, thus repressing translation.</text>
</comment>
<dbReference type="OrthoDB" id="9793681at2"/>
<dbReference type="GO" id="GO:0043023">
    <property type="term" value="F:ribosomal large subunit binding"/>
    <property type="evidence" value="ECO:0007669"/>
    <property type="project" value="TreeGrafter"/>
</dbReference>
<dbReference type="PANTHER" id="PTHR21043:SF0">
    <property type="entry name" value="MITOCHONDRIAL ASSEMBLY OF RIBOSOMAL LARGE SUBUNIT PROTEIN 1"/>
    <property type="match status" value="1"/>
</dbReference>
<dbReference type="InterPro" id="IPR004394">
    <property type="entry name" value="Iojap/RsfS/C7orf30"/>
</dbReference>
<organism evidence="3 4">
    <name type="scientific">Oryzomonas rubra</name>
    <dbReference type="NCBI Taxonomy" id="2509454"/>
    <lineage>
        <taxon>Bacteria</taxon>
        <taxon>Pseudomonadati</taxon>
        <taxon>Thermodesulfobacteriota</taxon>
        <taxon>Desulfuromonadia</taxon>
        <taxon>Geobacterales</taxon>
        <taxon>Geobacteraceae</taxon>
        <taxon>Oryzomonas</taxon>
    </lineage>
</organism>
<dbReference type="Proteomes" id="UP000324298">
    <property type="component" value="Unassembled WGS sequence"/>
</dbReference>
<dbReference type="RefSeq" id="WP_149308377.1">
    <property type="nucleotide sequence ID" value="NZ_SRSD01000008.1"/>
</dbReference>
<dbReference type="NCBIfam" id="TIGR00090">
    <property type="entry name" value="rsfS_iojap_ybeB"/>
    <property type="match status" value="1"/>
</dbReference>
<name>A0A5A9X9X3_9BACT</name>
<reference evidence="3 4" key="1">
    <citation type="submission" date="2019-04" db="EMBL/GenBank/DDBJ databases">
        <title>Geobacter ruber sp. nov., ferric-reducing bacteria isolated from paddy soil.</title>
        <authorList>
            <person name="Xu Z."/>
            <person name="Masuda Y."/>
            <person name="Itoh H."/>
            <person name="Senoo K."/>
        </authorList>
    </citation>
    <scope>NUCLEOTIDE SEQUENCE [LARGE SCALE GENOMIC DNA]</scope>
    <source>
        <strain evidence="3 4">Red88</strain>
    </source>
</reference>
<dbReference type="AlphaFoldDB" id="A0A5A9X9X3"/>
<evidence type="ECO:0000313" key="3">
    <source>
        <dbReference type="EMBL" id="KAA0889796.1"/>
    </source>
</evidence>
<comment type="caution">
    <text evidence="3">The sequence shown here is derived from an EMBL/GenBank/DDBJ whole genome shotgun (WGS) entry which is preliminary data.</text>
</comment>
<dbReference type="HAMAP" id="MF_01477">
    <property type="entry name" value="Iojap_RsfS"/>
    <property type="match status" value="1"/>
</dbReference>
<gene>
    <name evidence="2 3" type="primary">rsfS</name>
    <name evidence="3" type="ORF">ET418_13565</name>
</gene>
<keyword evidence="2" id="KW-0678">Repressor</keyword>
<proteinExistence type="inferred from homology"/>
<keyword evidence="2" id="KW-0963">Cytoplasm</keyword>